<keyword evidence="4" id="KW-1185">Reference proteome</keyword>
<evidence type="ECO:0000313" key="4">
    <source>
        <dbReference type="Proteomes" id="UP000024635"/>
    </source>
</evidence>
<proteinExistence type="predicted"/>
<protein>
    <submittedName>
        <fullName evidence="3">Uncharacterized protein</fullName>
    </submittedName>
</protein>
<feature type="compositionally biased region" description="Gly residues" evidence="1">
    <location>
        <begin position="95"/>
        <end position="104"/>
    </location>
</feature>
<feature type="compositionally biased region" description="Pro residues" evidence="1">
    <location>
        <begin position="62"/>
        <end position="75"/>
    </location>
</feature>
<feature type="region of interest" description="Disordered" evidence="1">
    <location>
        <begin position="33"/>
        <end position="104"/>
    </location>
</feature>
<keyword evidence="2" id="KW-0812">Transmembrane</keyword>
<dbReference type="EMBL" id="JARK01001346">
    <property type="protein sequence ID" value="EYC26249.1"/>
    <property type="molecule type" value="Genomic_DNA"/>
</dbReference>
<reference evidence="4" key="1">
    <citation type="journal article" date="2015" name="Nat. Genet.">
        <title>The genome and transcriptome of the zoonotic hookworm Ancylostoma ceylanicum identify infection-specific gene families.</title>
        <authorList>
            <person name="Schwarz E.M."/>
            <person name="Hu Y."/>
            <person name="Antoshechkin I."/>
            <person name="Miller M.M."/>
            <person name="Sternberg P.W."/>
            <person name="Aroian R.V."/>
        </authorList>
    </citation>
    <scope>NUCLEOTIDE SEQUENCE</scope>
    <source>
        <strain evidence="4">HY135</strain>
    </source>
</reference>
<keyword evidence="2" id="KW-1133">Transmembrane helix</keyword>
<evidence type="ECO:0000256" key="1">
    <source>
        <dbReference type="SAM" id="MobiDB-lite"/>
    </source>
</evidence>
<comment type="caution">
    <text evidence="3">The sequence shown here is derived from an EMBL/GenBank/DDBJ whole genome shotgun (WGS) entry which is preliminary data.</text>
</comment>
<gene>
    <name evidence="3" type="primary">Acey_s0010.g1043</name>
    <name evidence="3" type="ORF">Y032_0010g1043</name>
</gene>
<dbReference type="AlphaFoldDB" id="A0A016VF40"/>
<sequence>MSSSLASIGSYIILVIQLPVMASLSVFCRRKQNNDGKDGVVLTKDAPKEGSRSKSRQWGHQPRPPPNVPIAPPPKDPLDDTLRGVKSLMLERSGKGGGRGRGSK</sequence>
<dbReference type="OrthoDB" id="10518131at2759"/>
<dbReference type="Proteomes" id="UP000024635">
    <property type="component" value="Unassembled WGS sequence"/>
</dbReference>
<name>A0A016VF40_9BILA</name>
<evidence type="ECO:0000256" key="2">
    <source>
        <dbReference type="SAM" id="Phobius"/>
    </source>
</evidence>
<accession>A0A016VF40</accession>
<evidence type="ECO:0000313" key="3">
    <source>
        <dbReference type="EMBL" id="EYC26249.1"/>
    </source>
</evidence>
<keyword evidence="2" id="KW-0472">Membrane</keyword>
<organism evidence="3 4">
    <name type="scientific">Ancylostoma ceylanicum</name>
    <dbReference type="NCBI Taxonomy" id="53326"/>
    <lineage>
        <taxon>Eukaryota</taxon>
        <taxon>Metazoa</taxon>
        <taxon>Ecdysozoa</taxon>
        <taxon>Nematoda</taxon>
        <taxon>Chromadorea</taxon>
        <taxon>Rhabditida</taxon>
        <taxon>Rhabditina</taxon>
        <taxon>Rhabditomorpha</taxon>
        <taxon>Strongyloidea</taxon>
        <taxon>Ancylostomatidae</taxon>
        <taxon>Ancylostomatinae</taxon>
        <taxon>Ancylostoma</taxon>
    </lineage>
</organism>
<feature type="transmembrane region" description="Helical" evidence="2">
    <location>
        <begin position="6"/>
        <end position="27"/>
    </location>
</feature>